<dbReference type="Gene3D" id="1.20.120.10">
    <property type="entry name" value="Cytochrome c/b562"/>
    <property type="match status" value="1"/>
</dbReference>
<evidence type="ECO:0000313" key="3">
    <source>
        <dbReference type="Proteomes" id="UP000253940"/>
    </source>
</evidence>
<dbReference type="GO" id="GO:0022900">
    <property type="term" value="P:electron transport chain"/>
    <property type="evidence" value="ECO:0007669"/>
    <property type="project" value="InterPro"/>
</dbReference>
<evidence type="ECO:0000313" key="2">
    <source>
        <dbReference type="EMBL" id="AXI02328.1"/>
    </source>
</evidence>
<reference evidence="2 3" key="1">
    <citation type="submission" date="2018-07" db="EMBL/GenBank/DDBJ databases">
        <title>Genome sequencing of Moraxellaceae gen. HYN0046.</title>
        <authorList>
            <person name="Kim M."/>
            <person name="Yi H."/>
        </authorList>
    </citation>
    <scope>NUCLEOTIDE SEQUENCE [LARGE SCALE GENOMIC DNA]</scope>
    <source>
        <strain evidence="2 3">HYN0046</strain>
    </source>
</reference>
<dbReference type="InterPro" id="IPR010980">
    <property type="entry name" value="Cyt_c/b562"/>
</dbReference>
<keyword evidence="3" id="KW-1185">Reference proteome</keyword>
<dbReference type="AlphaFoldDB" id="A0A345P4W9"/>
<proteinExistence type="predicted"/>
<dbReference type="KEGG" id="mbah:HYN46_05445"/>
<protein>
    <recommendedName>
        <fullName evidence="4">Cytochrome c</fullName>
    </recommendedName>
</protein>
<sequence>MKKTAIALLALFTLWPLSACQKQPQSNAQTSSELPQPVASVHDLMLTIVDPTADSLWDSVGTIVTKAGIEERRPKNDAEWEVLRQKAILLTESANLLALKGRRVVNPGQITSDTGIEGVLGPEGIQKEVDAHFDQFRDKALAFQLASIKTLRAIEKKDPEEFVNVGGQLERACEGCHVAFWYPPSAKTKQ</sequence>
<dbReference type="OrthoDB" id="8537166at2"/>
<evidence type="ECO:0000256" key="1">
    <source>
        <dbReference type="SAM" id="SignalP"/>
    </source>
</evidence>
<dbReference type="EMBL" id="CP031222">
    <property type="protein sequence ID" value="AXI02328.1"/>
    <property type="molecule type" value="Genomic_DNA"/>
</dbReference>
<organism evidence="2 3">
    <name type="scientific">Aquirhabdus parva</name>
    <dbReference type="NCBI Taxonomy" id="2283318"/>
    <lineage>
        <taxon>Bacteria</taxon>
        <taxon>Pseudomonadati</taxon>
        <taxon>Pseudomonadota</taxon>
        <taxon>Gammaproteobacteria</taxon>
        <taxon>Moraxellales</taxon>
        <taxon>Moraxellaceae</taxon>
        <taxon>Aquirhabdus</taxon>
    </lineage>
</organism>
<dbReference type="GO" id="GO:0005506">
    <property type="term" value="F:iron ion binding"/>
    <property type="evidence" value="ECO:0007669"/>
    <property type="project" value="InterPro"/>
</dbReference>
<evidence type="ECO:0008006" key="4">
    <source>
        <dbReference type="Google" id="ProtNLM"/>
    </source>
</evidence>
<keyword evidence="1" id="KW-0732">Signal</keyword>
<dbReference type="SUPFAM" id="SSF47175">
    <property type="entry name" value="Cytochromes"/>
    <property type="match status" value="1"/>
</dbReference>
<gene>
    <name evidence="2" type="ORF">HYN46_05445</name>
</gene>
<dbReference type="RefSeq" id="WP_114898438.1">
    <property type="nucleotide sequence ID" value="NZ_CP031222.1"/>
</dbReference>
<accession>A0A345P4W9</accession>
<feature type="signal peptide" evidence="1">
    <location>
        <begin position="1"/>
        <end position="19"/>
    </location>
</feature>
<name>A0A345P4W9_9GAMM</name>
<dbReference type="GO" id="GO:0009055">
    <property type="term" value="F:electron transfer activity"/>
    <property type="evidence" value="ECO:0007669"/>
    <property type="project" value="InterPro"/>
</dbReference>
<feature type="chain" id="PRO_5017014710" description="Cytochrome c" evidence="1">
    <location>
        <begin position="20"/>
        <end position="190"/>
    </location>
</feature>
<dbReference type="Proteomes" id="UP000253940">
    <property type="component" value="Chromosome"/>
</dbReference>
<dbReference type="GO" id="GO:0020037">
    <property type="term" value="F:heme binding"/>
    <property type="evidence" value="ECO:0007669"/>
    <property type="project" value="InterPro"/>
</dbReference>